<evidence type="ECO:0008006" key="3">
    <source>
        <dbReference type="Google" id="ProtNLM"/>
    </source>
</evidence>
<proteinExistence type="predicted"/>
<keyword evidence="2" id="KW-1185">Reference proteome</keyword>
<accession>A0ABQ5N4N1</accession>
<dbReference type="RefSeq" id="WP_264849427.1">
    <property type="nucleotide sequence ID" value="NZ_BRXR01000001.1"/>
</dbReference>
<dbReference type="EMBL" id="BRXR01000001">
    <property type="protein sequence ID" value="GLC30165.1"/>
    <property type="molecule type" value="Genomic_DNA"/>
</dbReference>
<sequence>MRKFSFILFTLILFIFSGCTRKITGDEKTAEDFVKSKGYKITARKGQIEKYVLEKSKLYGGTETIPYRQCWGVQTVEPDDYFGKEITVYGFTVKNHPMLKQDKNAKSGVNIYIMMTDNKIIGGYSYPNANVDGAYSSLDGKTLEEVTGLSFKQWQDNWKKKYGN</sequence>
<gene>
    <name evidence="1" type="ORF">bsdE14_15750</name>
</gene>
<reference evidence="1 2" key="1">
    <citation type="journal article" date="2024" name="Int. J. Syst. Evol. Microbiol.">
        <title>Clostridium omnivorum sp. nov., isolated from anoxic soil under the treatment of reductive soil disinfestation.</title>
        <authorList>
            <person name="Ueki A."/>
            <person name="Tonouchi A."/>
            <person name="Kaku N."/>
            <person name="Honma S."/>
            <person name="Ueki K."/>
        </authorList>
    </citation>
    <scope>NUCLEOTIDE SEQUENCE [LARGE SCALE GENOMIC DNA]</scope>
    <source>
        <strain evidence="1 2">E14</strain>
    </source>
</reference>
<evidence type="ECO:0000313" key="1">
    <source>
        <dbReference type="EMBL" id="GLC30165.1"/>
    </source>
</evidence>
<organism evidence="1 2">
    <name type="scientific">Clostridium omnivorum</name>
    <dbReference type="NCBI Taxonomy" id="1604902"/>
    <lineage>
        <taxon>Bacteria</taxon>
        <taxon>Bacillati</taxon>
        <taxon>Bacillota</taxon>
        <taxon>Clostridia</taxon>
        <taxon>Eubacteriales</taxon>
        <taxon>Clostridiaceae</taxon>
        <taxon>Clostridium</taxon>
    </lineage>
</organism>
<protein>
    <recommendedName>
        <fullName evidence="3">DUF4830 domain-containing protein</fullName>
    </recommendedName>
</protein>
<comment type="caution">
    <text evidence="1">The sequence shown here is derived from an EMBL/GenBank/DDBJ whole genome shotgun (WGS) entry which is preliminary data.</text>
</comment>
<dbReference type="Proteomes" id="UP001208567">
    <property type="component" value="Unassembled WGS sequence"/>
</dbReference>
<dbReference type="PROSITE" id="PS51257">
    <property type="entry name" value="PROKAR_LIPOPROTEIN"/>
    <property type="match status" value="1"/>
</dbReference>
<name>A0ABQ5N4N1_9CLOT</name>
<evidence type="ECO:0000313" key="2">
    <source>
        <dbReference type="Proteomes" id="UP001208567"/>
    </source>
</evidence>